<keyword evidence="1" id="KW-0233">DNA recombination</keyword>
<evidence type="ECO:0000313" key="4">
    <source>
        <dbReference type="Proteomes" id="UP000008068"/>
    </source>
</evidence>
<dbReference type="GO" id="GO:0006310">
    <property type="term" value="P:DNA recombination"/>
    <property type="evidence" value="ECO:0007669"/>
    <property type="project" value="UniProtKB-KW"/>
</dbReference>
<dbReference type="Proteomes" id="UP000008068">
    <property type="component" value="Unassembled WGS sequence"/>
</dbReference>
<dbReference type="GO" id="GO:0000723">
    <property type="term" value="P:telomere maintenance"/>
    <property type="evidence" value="ECO:0007669"/>
    <property type="project" value="InterPro"/>
</dbReference>
<dbReference type="HOGENOM" id="CLU_575180_0_0_1"/>
<dbReference type="Pfam" id="PF05970">
    <property type="entry name" value="PIF1"/>
    <property type="match status" value="1"/>
</dbReference>
<dbReference type="FunCoup" id="G0PH89">
    <property type="interactions" value="5"/>
</dbReference>
<dbReference type="Gene3D" id="3.40.50.300">
    <property type="entry name" value="P-loop containing nucleotide triphosphate hydrolases"/>
    <property type="match status" value="2"/>
</dbReference>
<keyword evidence="1" id="KW-0234">DNA repair</keyword>
<dbReference type="GO" id="GO:0006281">
    <property type="term" value="P:DNA repair"/>
    <property type="evidence" value="ECO:0007669"/>
    <property type="project" value="UniProtKB-KW"/>
</dbReference>
<keyword evidence="1" id="KW-0378">Hydrolase</keyword>
<comment type="cofactor">
    <cofactor evidence="1">
        <name>Mg(2+)</name>
        <dbReference type="ChEBI" id="CHEBI:18420"/>
    </cofactor>
</comment>
<keyword evidence="1" id="KW-0347">Helicase</keyword>
<dbReference type="PANTHER" id="PTHR47642:SF6">
    <property type="entry name" value="ATP-DEPENDENT DNA HELICASE"/>
    <property type="match status" value="1"/>
</dbReference>
<dbReference type="GO" id="GO:0043139">
    <property type="term" value="F:5'-3' DNA helicase activity"/>
    <property type="evidence" value="ECO:0007669"/>
    <property type="project" value="UniProtKB-EC"/>
</dbReference>
<dbReference type="InParanoid" id="G0PH89"/>
<dbReference type="STRING" id="135651.G0PH89"/>
<dbReference type="OMA" id="ERIDSWP"/>
<accession>G0PH89</accession>
<dbReference type="EC" id="5.6.2.3" evidence="1"/>
<dbReference type="GO" id="GO:0005524">
    <property type="term" value="F:ATP binding"/>
    <property type="evidence" value="ECO:0007669"/>
    <property type="project" value="UniProtKB-KW"/>
</dbReference>
<comment type="catalytic activity">
    <reaction evidence="1">
        <text>ATP + H2O = ADP + phosphate + H(+)</text>
        <dbReference type="Rhea" id="RHEA:13065"/>
        <dbReference type="ChEBI" id="CHEBI:15377"/>
        <dbReference type="ChEBI" id="CHEBI:15378"/>
        <dbReference type="ChEBI" id="CHEBI:30616"/>
        <dbReference type="ChEBI" id="CHEBI:43474"/>
        <dbReference type="ChEBI" id="CHEBI:456216"/>
        <dbReference type="EC" id="5.6.2.3"/>
    </reaction>
</comment>
<dbReference type="InterPro" id="IPR027417">
    <property type="entry name" value="P-loop_NTPase"/>
</dbReference>
<name>G0PH89_CAEBE</name>
<evidence type="ECO:0000313" key="3">
    <source>
        <dbReference type="EMBL" id="EGT56178.1"/>
    </source>
</evidence>
<sequence>MASSKILNADQERVFQRVLKDVYTKDKTKPLVLYVGGAAGTGKSELIRRLVQHLGYQHVIVCGSTAMASKNIDGVTAHSVLFLNPFSEEKDDEPLPPHPHLLLFIVDEISMCDATLFRRIEKRLRQLMRKDVVFGGCTVLLFGDLLQIPPVSRITSGSCFDEDGINWIFKSSLWEKEVQYDELEIPMRQENDPEFAEMLKRWRVGICTEEDREFLDSNARKFTQEFTSDVVSEFEKYFKEDRSIMILAHTNPQVGGINKKITHKLIKRSQLFNVVKTTYTRRHKDAMSVQKRQVMFQVGVGSRVQITRNVDRHFINGETGVITKIETINYNVVSLEIRLDSSNEPRPFPSTKTQIGGGPNSQSWTEEFSIHSAYAVTYHKAQGQTLDDVFLATYRDMPPALFYVGASRVRTKEDLHILNWNAGDTIRADPEALDEYKRLRLSIGKTPLPL</sequence>
<dbReference type="OrthoDB" id="5876899at2759"/>
<keyword evidence="4" id="KW-1185">Reference proteome</keyword>
<dbReference type="SUPFAM" id="SSF52540">
    <property type="entry name" value="P-loop containing nucleoside triphosphate hydrolases"/>
    <property type="match status" value="2"/>
</dbReference>
<dbReference type="PANTHER" id="PTHR47642">
    <property type="entry name" value="ATP-DEPENDENT DNA HELICASE"/>
    <property type="match status" value="1"/>
</dbReference>
<keyword evidence="1" id="KW-0067">ATP-binding</keyword>
<organism evidence="4">
    <name type="scientific">Caenorhabditis brenneri</name>
    <name type="common">Nematode worm</name>
    <dbReference type="NCBI Taxonomy" id="135651"/>
    <lineage>
        <taxon>Eukaryota</taxon>
        <taxon>Metazoa</taxon>
        <taxon>Ecdysozoa</taxon>
        <taxon>Nematoda</taxon>
        <taxon>Chromadorea</taxon>
        <taxon>Rhabditida</taxon>
        <taxon>Rhabditina</taxon>
        <taxon>Rhabditomorpha</taxon>
        <taxon>Rhabditoidea</taxon>
        <taxon>Rhabditidae</taxon>
        <taxon>Peloderinae</taxon>
        <taxon>Caenorhabditis</taxon>
    </lineage>
</organism>
<dbReference type="InterPro" id="IPR051055">
    <property type="entry name" value="PIF1_helicase"/>
</dbReference>
<keyword evidence="1" id="KW-0227">DNA damage</keyword>
<reference evidence="4" key="1">
    <citation type="submission" date="2011-07" db="EMBL/GenBank/DDBJ databases">
        <authorList>
            <consortium name="Caenorhabditis brenneri Sequencing and Analysis Consortium"/>
            <person name="Wilson R.K."/>
        </authorList>
    </citation>
    <scope>NUCLEOTIDE SEQUENCE [LARGE SCALE GENOMIC DNA]</scope>
    <source>
        <strain evidence="4">PB2801</strain>
    </source>
</reference>
<dbReference type="EMBL" id="GL380467">
    <property type="protein sequence ID" value="EGT56178.1"/>
    <property type="molecule type" value="Genomic_DNA"/>
</dbReference>
<dbReference type="CDD" id="cd18809">
    <property type="entry name" value="SF1_C_RecD"/>
    <property type="match status" value="1"/>
</dbReference>
<feature type="domain" description="DNA helicase Pif1-like DEAD-box helicase" evidence="2">
    <location>
        <begin position="7"/>
        <end position="211"/>
    </location>
</feature>
<evidence type="ECO:0000259" key="2">
    <source>
        <dbReference type="Pfam" id="PF05970"/>
    </source>
</evidence>
<dbReference type="AlphaFoldDB" id="G0PH89"/>
<proteinExistence type="inferred from homology"/>
<dbReference type="InterPro" id="IPR010285">
    <property type="entry name" value="DNA_helicase_pif1-like_DEAD"/>
</dbReference>
<protein>
    <recommendedName>
        <fullName evidence="1">ATP-dependent DNA helicase</fullName>
        <ecNumber evidence="1">5.6.2.3</ecNumber>
    </recommendedName>
</protein>
<keyword evidence="1" id="KW-0547">Nucleotide-binding</keyword>
<evidence type="ECO:0000256" key="1">
    <source>
        <dbReference type="RuleBase" id="RU363044"/>
    </source>
</evidence>
<dbReference type="eggNOG" id="KOG0987">
    <property type="taxonomic scope" value="Eukaryota"/>
</dbReference>
<dbReference type="GO" id="GO:0016887">
    <property type="term" value="F:ATP hydrolysis activity"/>
    <property type="evidence" value="ECO:0007669"/>
    <property type="project" value="RHEA"/>
</dbReference>
<gene>
    <name evidence="3" type="ORF">CAEBREN_10444</name>
</gene>
<comment type="similarity">
    <text evidence="1">Belongs to the helicase family.</text>
</comment>